<dbReference type="AlphaFoldDB" id="A0A314ZMN3"/>
<organism evidence="1 2">
    <name type="scientific">Prunus yedoensis var. nudiflora</name>
    <dbReference type="NCBI Taxonomy" id="2094558"/>
    <lineage>
        <taxon>Eukaryota</taxon>
        <taxon>Viridiplantae</taxon>
        <taxon>Streptophyta</taxon>
        <taxon>Embryophyta</taxon>
        <taxon>Tracheophyta</taxon>
        <taxon>Spermatophyta</taxon>
        <taxon>Magnoliopsida</taxon>
        <taxon>eudicotyledons</taxon>
        <taxon>Gunneridae</taxon>
        <taxon>Pentapetalae</taxon>
        <taxon>rosids</taxon>
        <taxon>fabids</taxon>
        <taxon>Rosales</taxon>
        <taxon>Rosaceae</taxon>
        <taxon>Amygdaloideae</taxon>
        <taxon>Amygdaleae</taxon>
        <taxon>Prunus</taxon>
    </lineage>
</organism>
<accession>A0A314ZMN3</accession>
<sequence length="108" mass="12226">MIQAYDTCTYAPFKGRPVVVYALHGLSNEEIIAYSFRMDKDDDGGVAYSLSKLFQLQGLKIAHPPLPFYDLITEYLVHLGKLDFCHVIMIGSCNIAPREVQYLSMTTF</sequence>
<protein>
    <submittedName>
        <fullName evidence="1">Uncharacterized protein</fullName>
    </submittedName>
</protein>
<evidence type="ECO:0000313" key="2">
    <source>
        <dbReference type="Proteomes" id="UP000250321"/>
    </source>
</evidence>
<gene>
    <name evidence="1" type="ORF">Pyn_28597</name>
</gene>
<proteinExistence type="predicted"/>
<keyword evidence="2" id="KW-1185">Reference proteome</keyword>
<dbReference type="EMBL" id="PJQY01000123">
    <property type="protein sequence ID" value="PQQ18101.1"/>
    <property type="molecule type" value="Genomic_DNA"/>
</dbReference>
<evidence type="ECO:0000313" key="1">
    <source>
        <dbReference type="EMBL" id="PQQ18101.1"/>
    </source>
</evidence>
<name>A0A314ZMN3_PRUYE</name>
<dbReference type="OrthoDB" id="1155307at2759"/>
<reference evidence="1 2" key="1">
    <citation type="submission" date="2018-02" db="EMBL/GenBank/DDBJ databases">
        <title>Draft genome of wild Prunus yedoensis var. nudiflora.</title>
        <authorList>
            <person name="Baek S."/>
            <person name="Kim J.-H."/>
            <person name="Choi K."/>
            <person name="Kim G.-B."/>
            <person name="Cho A."/>
            <person name="Jang H."/>
            <person name="Shin C.-H."/>
            <person name="Yu H.-J."/>
            <person name="Mun J.-H."/>
        </authorList>
    </citation>
    <scope>NUCLEOTIDE SEQUENCE [LARGE SCALE GENOMIC DNA]</scope>
    <source>
        <strain evidence="2">cv. Jeju island</strain>
        <tissue evidence="1">Leaf</tissue>
    </source>
</reference>
<dbReference type="Proteomes" id="UP000250321">
    <property type="component" value="Unassembled WGS sequence"/>
</dbReference>
<comment type="caution">
    <text evidence="1">The sequence shown here is derived from an EMBL/GenBank/DDBJ whole genome shotgun (WGS) entry which is preliminary data.</text>
</comment>